<evidence type="ECO:0000256" key="1">
    <source>
        <dbReference type="SAM" id="Coils"/>
    </source>
</evidence>
<dbReference type="InterPro" id="IPR007234">
    <property type="entry name" value="Vps53_N"/>
</dbReference>
<organism evidence="4 5">
    <name type="scientific">Plasmodium gonderi</name>
    <dbReference type="NCBI Taxonomy" id="77519"/>
    <lineage>
        <taxon>Eukaryota</taxon>
        <taxon>Sar</taxon>
        <taxon>Alveolata</taxon>
        <taxon>Apicomplexa</taxon>
        <taxon>Aconoidasida</taxon>
        <taxon>Haemosporida</taxon>
        <taxon>Plasmodiidae</taxon>
        <taxon>Plasmodium</taxon>
        <taxon>Plasmodium (Plasmodium)</taxon>
    </lineage>
</organism>
<dbReference type="PANTHER" id="PTHR12820">
    <property type="entry name" value="VACUOLAR SORTING PROTEIN 53"/>
    <property type="match status" value="1"/>
</dbReference>
<dbReference type="GO" id="GO:0000938">
    <property type="term" value="C:GARP complex"/>
    <property type="evidence" value="ECO:0007669"/>
    <property type="project" value="InterPro"/>
</dbReference>
<comment type="caution">
    <text evidence="4">The sequence shown here is derived from an EMBL/GenBank/DDBJ whole genome shotgun (WGS) entry which is preliminary data.</text>
</comment>
<dbReference type="OMA" id="QQFYHTI"/>
<name>A0A1Y1JGE6_PLAGO</name>
<dbReference type="AlphaFoldDB" id="A0A1Y1JGE6"/>
<feature type="coiled-coil region" evidence="1">
    <location>
        <begin position="19"/>
        <end position="81"/>
    </location>
</feature>
<dbReference type="Pfam" id="PF04100">
    <property type="entry name" value="Vps53_N"/>
    <property type="match status" value="2"/>
</dbReference>
<feature type="domain" description="Vps53 N-terminal" evidence="3">
    <location>
        <begin position="19"/>
        <end position="186"/>
    </location>
</feature>
<dbReference type="EMBL" id="BDQF01000002">
    <property type="protein sequence ID" value="GAW79154.1"/>
    <property type="molecule type" value="Genomic_DNA"/>
</dbReference>
<sequence>MFGDDEFVKEYINGNISKIEDVEIHVEKMNKEIMELDKIISEKIENQVLREVEYEDKLKSIKEKMKLINNKMEQVDKKTEESEHILVRLCKDIKKLDIGKKNVTETIIIMKRIVMVITAISNLKKKALKRDYSSCIPLVSLIKEMLIHISDLKTNSKLSALYKDASVIFDDLKHQIKEDIDLIYDPDVHIEKNLIVVNEMSCSEISHHEVKHDPMYRGQMNSNPDNHNPEDHNPMSSNPMSSNPMNRDKSDQLCINLFDACKCLYELDHEFVSDVAKKFTNFFLEKYIVIFENQGNNLEGIDRRMAWLKRSLNSYENNYASIFPPVYNIPYHIVSKFCSITKKHVVKIMSSSVEEINPVSLIQTVIKVINFENFLTKNVTYYAEKCTISSYSYSSMEFPFPELIMQKDLTSTLGEILPEENFPHNGHVKDDEFSSSITNEVQGGTQYKDHYKISLDDRNDKIKSSNMNQSYLRNVFNITSTEQGSSIIPLDKDSTELGNNKNQMKSFKHTDEAHKEAQKEEKRYLEEEYSSIISQSEGKKKEKRQNFKGVISCVFDSYLCSWLKYEEKKIVVKFENIINDENKEDSIISSGRKNETKVPNMIAKETFADVNNILKKNEEHAPEIYFEITEEKHSVYKSAYKLFYIYKSYVNMILLFSNCQTLYDFVIFFKTLLLKYSEELNKRIVKNVKEENKIKHFKLLSIIINTSSYVEQTLNEAQENIVKDIDSIYKEKISFKEEEKLFLQIKTKCIKGIITFMENKINTIISNNNIVNIFDINNIQEKSFYIINMESFIREYFSFFKKIFNETYFTYLLEKTSTLIIQQFYHTILSFQFMTNITAQQLLIDSHEIEQILLHIPTLLNQKKGETHEEWRRTAKKEDQQIFTPELNALHKTESGLATTASAEADADTDADTEEERYVIPQTYFSYVKNQMKKIKFLIKIFISNIYDMNSFNLLLTENNNICTIQEIEKILSLKDDCNEEKSPNDSILNKNYVNDIKERGIKAAEEVKFFFNKITNM</sequence>
<dbReference type="GeneID" id="39745854"/>
<dbReference type="PANTHER" id="PTHR12820:SF0">
    <property type="entry name" value="VACUOLAR PROTEIN SORTING-ASSOCIATED PROTEIN 53 HOMOLOG"/>
    <property type="match status" value="1"/>
</dbReference>
<protein>
    <submittedName>
        <fullName evidence="4">Vacuolar protein sorting-associated protein 53</fullName>
    </submittedName>
</protein>
<dbReference type="OrthoDB" id="10261632at2759"/>
<gene>
    <name evidence="4" type="ORF">PGO_021240</name>
</gene>
<keyword evidence="5" id="KW-1185">Reference proteome</keyword>
<evidence type="ECO:0000313" key="4">
    <source>
        <dbReference type="EMBL" id="GAW79154.1"/>
    </source>
</evidence>
<reference evidence="5" key="1">
    <citation type="submission" date="2017-04" db="EMBL/GenBank/DDBJ databases">
        <title>Plasmodium gonderi genome.</title>
        <authorList>
            <person name="Arisue N."/>
            <person name="Honma H."/>
            <person name="Kawai S."/>
            <person name="Tougan T."/>
            <person name="Tanabe K."/>
            <person name="Horii T."/>
        </authorList>
    </citation>
    <scope>NUCLEOTIDE SEQUENCE [LARGE SCALE GENOMIC DNA]</scope>
    <source>
        <strain evidence="5">ATCC 30045</strain>
    </source>
</reference>
<feature type="compositionally biased region" description="Low complexity" evidence="2">
    <location>
        <begin position="234"/>
        <end position="245"/>
    </location>
</feature>
<accession>A0A1Y1JGE6</accession>
<feature type="region of interest" description="Disordered" evidence="2">
    <location>
        <begin position="213"/>
        <end position="245"/>
    </location>
</feature>
<evidence type="ECO:0000259" key="3">
    <source>
        <dbReference type="Pfam" id="PF04100"/>
    </source>
</evidence>
<dbReference type="RefSeq" id="XP_028541743.1">
    <property type="nucleotide sequence ID" value="XM_028685942.1"/>
</dbReference>
<keyword evidence="1" id="KW-0175">Coiled coil</keyword>
<dbReference type="InterPro" id="IPR039766">
    <property type="entry name" value="Vps53"/>
</dbReference>
<proteinExistence type="predicted"/>
<evidence type="ECO:0000256" key="2">
    <source>
        <dbReference type="SAM" id="MobiDB-lite"/>
    </source>
</evidence>
<feature type="domain" description="Vps53 N-terminal" evidence="3">
    <location>
        <begin position="249"/>
        <end position="379"/>
    </location>
</feature>
<dbReference type="GO" id="GO:0005829">
    <property type="term" value="C:cytosol"/>
    <property type="evidence" value="ECO:0007669"/>
    <property type="project" value="GOC"/>
</dbReference>
<dbReference type="GO" id="GO:0042147">
    <property type="term" value="P:retrograde transport, endosome to Golgi"/>
    <property type="evidence" value="ECO:0007669"/>
    <property type="project" value="InterPro"/>
</dbReference>
<evidence type="ECO:0000313" key="5">
    <source>
        <dbReference type="Proteomes" id="UP000195521"/>
    </source>
</evidence>
<dbReference type="Proteomes" id="UP000195521">
    <property type="component" value="Unassembled WGS sequence"/>
</dbReference>